<dbReference type="InterPro" id="IPR051278">
    <property type="entry name" value="HdrB/HdrD_reductase"/>
</dbReference>
<dbReference type="Proteomes" id="UP000650524">
    <property type="component" value="Unassembled WGS sequence"/>
</dbReference>
<evidence type="ECO:0000313" key="3">
    <source>
        <dbReference type="EMBL" id="MBC8177909.1"/>
    </source>
</evidence>
<dbReference type="Pfam" id="PF02754">
    <property type="entry name" value="CCG"/>
    <property type="match status" value="2"/>
</dbReference>
<accession>A0A8J6T826</accession>
<evidence type="ECO:0000256" key="1">
    <source>
        <dbReference type="ARBA" id="ARBA00023002"/>
    </source>
</evidence>
<dbReference type="Gene3D" id="3.40.50.11810">
    <property type="match status" value="1"/>
</dbReference>
<keyword evidence="1" id="KW-0560">Oxidoreductase</keyword>
<protein>
    <submittedName>
        <fullName evidence="3">Disulfide reductase</fullName>
    </submittedName>
</protein>
<dbReference type="EMBL" id="JACNJD010000244">
    <property type="protein sequence ID" value="MBC8177909.1"/>
    <property type="molecule type" value="Genomic_DNA"/>
</dbReference>
<dbReference type="Gene3D" id="1.20.1050.140">
    <property type="match status" value="1"/>
</dbReference>
<dbReference type="InterPro" id="IPR004017">
    <property type="entry name" value="Cys_rich_dom"/>
</dbReference>
<name>A0A8J6T826_9DELT</name>
<dbReference type="GO" id="GO:0016491">
    <property type="term" value="F:oxidoreductase activity"/>
    <property type="evidence" value="ECO:0007669"/>
    <property type="project" value="UniProtKB-KW"/>
</dbReference>
<dbReference type="PANTHER" id="PTHR42947:SF1">
    <property type="entry name" value="COB--COM HETERODISULFIDE REDUCTASE SUBUNIT B 1"/>
    <property type="match status" value="1"/>
</dbReference>
<dbReference type="PANTHER" id="PTHR42947">
    <property type="entry name" value="COB--COM HETERODISULFIDE REDUCTASE SUBUNIT B 1"/>
    <property type="match status" value="1"/>
</dbReference>
<feature type="domain" description="Cysteine-rich" evidence="2">
    <location>
        <begin position="4"/>
        <end position="85"/>
    </location>
</feature>
<evidence type="ECO:0000259" key="2">
    <source>
        <dbReference type="Pfam" id="PF02754"/>
    </source>
</evidence>
<proteinExistence type="predicted"/>
<feature type="domain" description="Cysteine-rich" evidence="2">
    <location>
        <begin position="148"/>
        <end position="237"/>
    </location>
</feature>
<evidence type="ECO:0000313" key="4">
    <source>
        <dbReference type="Proteomes" id="UP000650524"/>
    </source>
</evidence>
<reference evidence="3 4" key="1">
    <citation type="submission" date="2020-08" db="EMBL/GenBank/DDBJ databases">
        <title>Bridging the membrane lipid divide: bacteria of the FCB group superphylum have the potential to synthesize archaeal ether lipids.</title>
        <authorList>
            <person name="Villanueva L."/>
            <person name="Von Meijenfeldt F.A.B."/>
            <person name="Westbye A.B."/>
            <person name="Yadav S."/>
            <person name="Hopmans E.C."/>
            <person name="Dutilh B.E."/>
            <person name="Sinninghe Damste J.S."/>
        </authorList>
    </citation>
    <scope>NUCLEOTIDE SEQUENCE [LARGE SCALE GENOMIC DNA]</scope>
    <source>
        <strain evidence="3">NIOZ-UU27</strain>
    </source>
</reference>
<dbReference type="AlphaFoldDB" id="A0A8J6T826"/>
<gene>
    <name evidence="3" type="ORF">H8E19_10940</name>
</gene>
<organism evidence="3 4">
    <name type="scientific">Candidatus Desulfacyla euxinica</name>
    <dbReference type="NCBI Taxonomy" id="2841693"/>
    <lineage>
        <taxon>Bacteria</taxon>
        <taxon>Deltaproteobacteria</taxon>
        <taxon>Candidatus Desulfacyla</taxon>
    </lineage>
</organism>
<sequence length="289" mass="31877">MKPYAFFLGCSIPARVNHYEASSRMVLKEFGVDLLDIERFSCCGPVPLRSISFDMFLTVGARNLALAETEGLDIMCLCSGCFSTLSDVNHQLREDSELRKDINKKLEPTGLAYGGKIAVKHFLNVLHQDVGVNTIKKRIVRPYKDLRIATHYGCHTVRPSKVVQSGTIPPVFFDELVEATGAESVDWSAKASCCGGPVLGADEQLAMDLCEKKIADAKAWKADFLCTSCPFCQVQFDSIQAKIATDRGNAYDLPSILYPQLLGLAMDMDTDLLGIDNNRISLDSIDTFF</sequence>
<comment type="caution">
    <text evidence="3">The sequence shown here is derived from an EMBL/GenBank/DDBJ whole genome shotgun (WGS) entry which is preliminary data.</text>
</comment>